<dbReference type="PROSITE" id="PS50297">
    <property type="entry name" value="ANK_REP_REGION"/>
    <property type="match status" value="3"/>
</dbReference>
<dbReference type="InterPro" id="IPR036770">
    <property type="entry name" value="Ankyrin_rpt-contain_sf"/>
</dbReference>
<dbReference type="Pfam" id="PF00023">
    <property type="entry name" value="Ank"/>
    <property type="match status" value="1"/>
</dbReference>
<dbReference type="SUPFAM" id="SSF48403">
    <property type="entry name" value="Ankyrin repeat"/>
    <property type="match status" value="1"/>
</dbReference>
<dbReference type="Proteomes" id="UP000325579">
    <property type="component" value="Unassembled WGS sequence"/>
</dbReference>
<dbReference type="RefSeq" id="XP_031946233.1">
    <property type="nucleotide sequence ID" value="XM_032078793.1"/>
</dbReference>
<dbReference type="Pfam" id="PF12796">
    <property type="entry name" value="Ank_2"/>
    <property type="match status" value="1"/>
</dbReference>
<evidence type="ECO:0000256" key="3">
    <source>
        <dbReference type="PROSITE-ProRule" id="PRU00023"/>
    </source>
</evidence>
<dbReference type="PROSITE" id="PS50088">
    <property type="entry name" value="ANK_REPEAT"/>
    <property type="match status" value="3"/>
</dbReference>
<protein>
    <submittedName>
        <fullName evidence="4">Ankyrin repeat-containing domain protein</fullName>
    </submittedName>
</protein>
<dbReference type="GeneID" id="43663484"/>
<feature type="repeat" description="ANK" evidence="3">
    <location>
        <begin position="47"/>
        <end position="79"/>
    </location>
</feature>
<proteinExistence type="predicted"/>
<organism evidence="4 5">
    <name type="scientific">Aspergillus pseudonomiae</name>
    <dbReference type="NCBI Taxonomy" id="1506151"/>
    <lineage>
        <taxon>Eukaryota</taxon>
        <taxon>Fungi</taxon>
        <taxon>Dikarya</taxon>
        <taxon>Ascomycota</taxon>
        <taxon>Pezizomycotina</taxon>
        <taxon>Eurotiomycetes</taxon>
        <taxon>Eurotiomycetidae</taxon>
        <taxon>Eurotiales</taxon>
        <taxon>Aspergillaceae</taxon>
        <taxon>Aspergillus</taxon>
        <taxon>Aspergillus subgen. Circumdati</taxon>
    </lineage>
</organism>
<evidence type="ECO:0000256" key="1">
    <source>
        <dbReference type="ARBA" id="ARBA00022737"/>
    </source>
</evidence>
<name>A0A5N7DR73_9EURO</name>
<keyword evidence="5" id="KW-1185">Reference proteome</keyword>
<evidence type="ECO:0000313" key="4">
    <source>
        <dbReference type="EMBL" id="KAE8408914.1"/>
    </source>
</evidence>
<keyword evidence="2 3" id="KW-0040">ANK repeat</keyword>
<reference evidence="4 5" key="1">
    <citation type="submission" date="2019-04" db="EMBL/GenBank/DDBJ databases">
        <authorList>
            <consortium name="DOE Joint Genome Institute"/>
            <person name="Mondo S."/>
            <person name="Kjaerbolling I."/>
            <person name="Vesth T."/>
            <person name="Frisvad J.C."/>
            <person name="Nybo J.L."/>
            <person name="Theobald S."/>
            <person name="Kildgaard S."/>
            <person name="Isbrandt T."/>
            <person name="Kuo A."/>
            <person name="Sato A."/>
            <person name="Lyhne E.K."/>
            <person name="Kogle M.E."/>
            <person name="Wiebenga A."/>
            <person name="Kun R.S."/>
            <person name="Lubbers R.J."/>
            <person name="Makela M.R."/>
            <person name="Barry K."/>
            <person name="Chovatia M."/>
            <person name="Clum A."/>
            <person name="Daum C."/>
            <person name="Haridas S."/>
            <person name="He G."/>
            <person name="LaButti K."/>
            <person name="Lipzen A."/>
            <person name="Riley R."/>
            <person name="Salamov A."/>
            <person name="Simmons B.A."/>
            <person name="Magnuson J.K."/>
            <person name="Henrissat B."/>
            <person name="Mortensen U.H."/>
            <person name="Larsen T.O."/>
            <person name="Devries R.P."/>
            <person name="Grigoriev I.V."/>
            <person name="Machida M."/>
            <person name="Baker S.E."/>
            <person name="Andersen M.R."/>
            <person name="Cantor M.N."/>
            <person name="Hua S.X."/>
        </authorList>
    </citation>
    <scope>NUCLEOTIDE SEQUENCE [LARGE SCALE GENOMIC DNA]</scope>
    <source>
        <strain evidence="4 5">CBS 119388</strain>
    </source>
</reference>
<dbReference type="PANTHER" id="PTHR24171">
    <property type="entry name" value="ANKYRIN REPEAT DOMAIN-CONTAINING PROTEIN 39-RELATED"/>
    <property type="match status" value="1"/>
</dbReference>
<dbReference type="SMART" id="SM00248">
    <property type="entry name" value="ANK"/>
    <property type="match status" value="3"/>
</dbReference>
<dbReference type="AlphaFoldDB" id="A0A5N7DR73"/>
<evidence type="ECO:0000313" key="5">
    <source>
        <dbReference type="Proteomes" id="UP000325579"/>
    </source>
</evidence>
<dbReference type="PROSITE" id="PS51257">
    <property type="entry name" value="PROKAR_LIPOPROTEIN"/>
    <property type="match status" value="1"/>
</dbReference>
<dbReference type="Gene3D" id="1.25.40.20">
    <property type="entry name" value="Ankyrin repeat-containing domain"/>
    <property type="match status" value="1"/>
</dbReference>
<dbReference type="InterPro" id="IPR002110">
    <property type="entry name" value="Ankyrin_rpt"/>
</dbReference>
<dbReference type="EMBL" id="ML736741">
    <property type="protein sequence ID" value="KAE8408914.1"/>
    <property type="molecule type" value="Genomic_DNA"/>
</dbReference>
<feature type="repeat" description="ANK" evidence="3">
    <location>
        <begin position="80"/>
        <end position="112"/>
    </location>
</feature>
<dbReference type="OrthoDB" id="366390at2759"/>
<gene>
    <name evidence="4" type="ORF">BDV37DRAFT_137042</name>
</gene>
<accession>A0A5N7DR73</accession>
<evidence type="ECO:0000256" key="2">
    <source>
        <dbReference type="ARBA" id="ARBA00023043"/>
    </source>
</evidence>
<keyword evidence="1" id="KW-0677">Repeat</keyword>
<feature type="repeat" description="ANK" evidence="3">
    <location>
        <begin position="113"/>
        <end position="145"/>
    </location>
</feature>
<sequence>MDRYLVHEIRRKTRYHLHGAVSTSCPTKALLPRLLCAGAPVDQQKYNGEAAIHTAVRQNNLNSVRQLLQAGATVDVPDRHIWTPLHLASRYGYVDILRLLLKSGADVNRQGFHGWTAMHYAVREEHADCVELLLEYGADERVCDNDGRRVREGLRYGVEPLYAKV</sequence>